<evidence type="ECO:0000256" key="4">
    <source>
        <dbReference type="ARBA" id="ARBA00023163"/>
    </source>
</evidence>
<dbReference type="InterPro" id="IPR000792">
    <property type="entry name" value="Tscrpt_reg_LuxR_C"/>
</dbReference>
<dbReference type="Gene3D" id="3.30.70.1060">
    <property type="entry name" value="Dimeric alpha+beta barrel"/>
    <property type="match status" value="1"/>
</dbReference>
<evidence type="ECO:0000256" key="1">
    <source>
        <dbReference type="ARBA" id="ARBA00007689"/>
    </source>
</evidence>
<dbReference type="Pfam" id="PF00196">
    <property type="entry name" value="GerE"/>
    <property type="match status" value="1"/>
</dbReference>
<evidence type="ECO:0000313" key="6">
    <source>
        <dbReference type="EMBL" id="GAA2122258.1"/>
    </source>
</evidence>
<dbReference type="PANTHER" id="PTHR44688">
    <property type="entry name" value="DNA-BINDING TRANSCRIPTIONAL ACTIVATOR DEVR_DOSR"/>
    <property type="match status" value="1"/>
</dbReference>
<keyword evidence="3" id="KW-0238">DNA-binding</keyword>
<dbReference type="SUPFAM" id="SSF46894">
    <property type="entry name" value="C-terminal effector domain of the bipartite response regulators"/>
    <property type="match status" value="1"/>
</dbReference>
<feature type="domain" description="HTH luxR-type" evidence="5">
    <location>
        <begin position="105"/>
        <end position="170"/>
    </location>
</feature>
<sequence>MIFAVELVLRDGAGGAGGAPPGLREHRAYWDGLAGEGVLIAGGPWQDGSGELLLCRAPDRATVLRLLEQDPYLRLRTVTRFTVRAWQPTGGLPVPPAPAPRPAAQAAPAGPLTPHEARVAAMAVAGMTNRAIAAALSVSTRAVELQMTRIYRKLAIRRRAQLAPALNVLEIPAGLPERSA</sequence>
<gene>
    <name evidence="6" type="ORF">GCM10009759_72660</name>
</gene>
<evidence type="ECO:0000313" key="7">
    <source>
        <dbReference type="Proteomes" id="UP001500897"/>
    </source>
</evidence>
<dbReference type="SMART" id="SM00421">
    <property type="entry name" value="HTH_LUXR"/>
    <property type="match status" value="1"/>
</dbReference>
<evidence type="ECO:0000256" key="3">
    <source>
        <dbReference type="ARBA" id="ARBA00023125"/>
    </source>
</evidence>
<organism evidence="6 7">
    <name type="scientific">Kitasatospora saccharophila</name>
    <dbReference type="NCBI Taxonomy" id="407973"/>
    <lineage>
        <taxon>Bacteria</taxon>
        <taxon>Bacillati</taxon>
        <taxon>Actinomycetota</taxon>
        <taxon>Actinomycetes</taxon>
        <taxon>Kitasatosporales</taxon>
        <taxon>Streptomycetaceae</taxon>
        <taxon>Kitasatospora</taxon>
    </lineage>
</organism>
<keyword evidence="4" id="KW-0804">Transcription</keyword>
<dbReference type="PANTHER" id="PTHR44688:SF16">
    <property type="entry name" value="DNA-BINDING TRANSCRIPTIONAL ACTIVATOR DEVR_DOSR"/>
    <property type="match status" value="1"/>
</dbReference>
<evidence type="ECO:0000256" key="2">
    <source>
        <dbReference type="ARBA" id="ARBA00023015"/>
    </source>
</evidence>
<dbReference type="SUPFAM" id="SSF54909">
    <property type="entry name" value="Dimeric alpha+beta barrel"/>
    <property type="match status" value="1"/>
</dbReference>
<dbReference type="InterPro" id="IPR005545">
    <property type="entry name" value="YCII"/>
</dbReference>
<dbReference type="CDD" id="cd06170">
    <property type="entry name" value="LuxR_C_like"/>
    <property type="match status" value="1"/>
</dbReference>
<comment type="similarity">
    <text evidence="1">Belongs to the YciI family.</text>
</comment>
<dbReference type="PROSITE" id="PS50043">
    <property type="entry name" value="HTH_LUXR_2"/>
    <property type="match status" value="1"/>
</dbReference>
<evidence type="ECO:0000259" key="5">
    <source>
        <dbReference type="PROSITE" id="PS50043"/>
    </source>
</evidence>
<dbReference type="InterPro" id="IPR016032">
    <property type="entry name" value="Sig_transdc_resp-reg_C-effctor"/>
</dbReference>
<comment type="caution">
    <text evidence="6">The sequence shown here is derived from an EMBL/GenBank/DDBJ whole genome shotgun (WGS) entry which is preliminary data.</text>
</comment>
<proteinExistence type="inferred from homology"/>
<name>A0ABN2Y5Y3_9ACTN</name>
<dbReference type="EMBL" id="BAAANS010000084">
    <property type="protein sequence ID" value="GAA2122258.1"/>
    <property type="molecule type" value="Genomic_DNA"/>
</dbReference>
<dbReference type="RefSeq" id="WP_344558576.1">
    <property type="nucleotide sequence ID" value="NZ_BAAANS010000084.1"/>
</dbReference>
<dbReference type="PRINTS" id="PR00038">
    <property type="entry name" value="HTHLUXR"/>
</dbReference>
<reference evidence="6 7" key="1">
    <citation type="journal article" date="2019" name="Int. J. Syst. Evol. Microbiol.">
        <title>The Global Catalogue of Microorganisms (GCM) 10K type strain sequencing project: providing services to taxonomists for standard genome sequencing and annotation.</title>
        <authorList>
            <consortium name="The Broad Institute Genomics Platform"/>
            <consortium name="The Broad Institute Genome Sequencing Center for Infectious Disease"/>
            <person name="Wu L."/>
            <person name="Ma J."/>
        </authorList>
    </citation>
    <scope>NUCLEOTIDE SEQUENCE [LARGE SCALE GENOMIC DNA]</scope>
    <source>
        <strain evidence="6 7">JCM 14559</strain>
    </source>
</reference>
<keyword evidence="2" id="KW-0805">Transcription regulation</keyword>
<keyword evidence="7" id="KW-1185">Reference proteome</keyword>
<dbReference type="InterPro" id="IPR011008">
    <property type="entry name" value="Dimeric_a/b-barrel"/>
</dbReference>
<dbReference type="Gene3D" id="1.10.10.10">
    <property type="entry name" value="Winged helix-like DNA-binding domain superfamily/Winged helix DNA-binding domain"/>
    <property type="match status" value="1"/>
</dbReference>
<dbReference type="Pfam" id="PF03795">
    <property type="entry name" value="YCII"/>
    <property type="match status" value="1"/>
</dbReference>
<protein>
    <recommendedName>
        <fullName evidence="5">HTH luxR-type domain-containing protein</fullName>
    </recommendedName>
</protein>
<accession>A0ABN2Y5Y3</accession>
<dbReference type="InterPro" id="IPR036388">
    <property type="entry name" value="WH-like_DNA-bd_sf"/>
</dbReference>
<dbReference type="Proteomes" id="UP001500897">
    <property type="component" value="Unassembled WGS sequence"/>
</dbReference>